<dbReference type="PANTHER" id="PTHR45024">
    <property type="entry name" value="DEHYDROGENASES, SHORT CHAIN"/>
    <property type="match status" value="1"/>
</dbReference>
<comment type="similarity">
    <text evidence="1 3">Belongs to the short-chain dehydrogenases/reductases (SDR) family.</text>
</comment>
<dbReference type="InterPro" id="IPR051687">
    <property type="entry name" value="Peroxisomal_Beta-Oxidation"/>
</dbReference>
<sequence>MDTADAIRLDDRVIVVTGAGRGLGLSYVRLLSQRGAKVVVNDIVQNGESPAEVAAEVLRAAGGQAIGSTRDISTPEGGAALVADAVEAFGRLDGVVHNAGILRDRTLAKLSPEDVRDVFKVHLEAAFWVLQPAMEAMKANRFGRVVLTSSASGLFGNYGQSNYGAAKTGLVGLMRVLTQEGARAGVLVNTVAPSARTRMTEDLLGPLAERLDPDHVAPLVAYLCSARCETGNRIYSAGGGRYASVFLGLTPGWTRQGEGVATPEDIAAHIDQIHDRDGYIVPESGLDELAVMLKAMGAEHLMPG</sequence>
<dbReference type="PRINTS" id="PR00080">
    <property type="entry name" value="SDRFAMILY"/>
</dbReference>
<keyword evidence="2" id="KW-0560">Oxidoreductase</keyword>
<evidence type="ECO:0000313" key="5">
    <source>
        <dbReference type="EMBL" id="MFC5343220.1"/>
    </source>
</evidence>
<evidence type="ECO:0000313" key="6">
    <source>
        <dbReference type="Proteomes" id="UP001596152"/>
    </source>
</evidence>
<dbReference type="RefSeq" id="WP_374038967.1">
    <property type="nucleotide sequence ID" value="NZ_CP169082.1"/>
</dbReference>
<dbReference type="PRINTS" id="PR00081">
    <property type="entry name" value="GDHRDH"/>
</dbReference>
<protein>
    <submittedName>
        <fullName evidence="5">SDR family NAD(P)-dependent oxidoreductase</fullName>
    </submittedName>
</protein>
<name>A0ABW0FN89_9CAUL</name>
<dbReference type="PANTHER" id="PTHR45024:SF2">
    <property type="entry name" value="SCP2 DOMAIN-CONTAINING PROTEIN"/>
    <property type="match status" value="1"/>
</dbReference>
<dbReference type="InterPro" id="IPR002347">
    <property type="entry name" value="SDR_fam"/>
</dbReference>
<proteinExistence type="inferred from homology"/>
<dbReference type="SUPFAM" id="SSF51735">
    <property type="entry name" value="NAD(P)-binding Rossmann-fold domains"/>
    <property type="match status" value="1"/>
</dbReference>
<dbReference type="InterPro" id="IPR036291">
    <property type="entry name" value="NAD(P)-bd_dom_sf"/>
</dbReference>
<comment type="caution">
    <text evidence="5">The sequence shown here is derived from an EMBL/GenBank/DDBJ whole genome shotgun (WGS) entry which is preliminary data.</text>
</comment>
<dbReference type="InterPro" id="IPR057326">
    <property type="entry name" value="KR_dom"/>
</dbReference>
<accession>A0ABW0FN89</accession>
<gene>
    <name evidence="5" type="ORF">ACFPIE_04790</name>
</gene>
<dbReference type="EMBL" id="JBHSLF010000011">
    <property type="protein sequence ID" value="MFC5343220.1"/>
    <property type="molecule type" value="Genomic_DNA"/>
</dbReference>
<reference evidence="6" key="1">
    <citation type="journal article" date="2019" name="Int. J. Syst. Evol. Microbiol.">
        <title>The Global Catalogue of Microorganisms (GCM) 10K type strain sequencing project: providing services to taxonomists for standard genome sequencing and annotation.</title>
        <authorList>
            <consortium name="The Broad Institute Genomics Platform"/>
            <consortium name="The Broad Institute Genome Sequencing Center for Infectious Disease"/>
            <person name="Wu L."/>
            <person name="Ma J."/>
        </authorList>
    </citation>
    <scope>NUCLEOTIDE SEQUENCE [LARGE SCALE GENOMIC DNA]</scope>
    <source>
        <strain evidence="6">JCM 12125</strain>
    </source>
</reference>
<organism evidence="5 6">
    <name type="scientific">Brevundimonas staleyi</name>
    <dbReference type="NCBI Taxonomy" id="74326"/>
    <lineage>
        <taxon>Bacteria</taxon>
        <taxon>Pseudomonadati</taxon>
        <taxon>Pseudomonadota</taxon>
        <taxon>Alphaproteobacteria</taxon>
        <taxon>Caulobacterales</taxon>
        <taxon>Caulobacteraceae</taxon>
        <taxon>Brevundimonas</taxon>
    </lineage>
</organism>
<dbReference type="Gene3D" id="3.40.50.720">
    <property type="entry name" value="NAD(P)-binding Rossmann-like Domain"/>
    <property type="match status" value="1"/>
</dbReference>
<dbReference type="SMART" id="SM00822">
    <property type="entry name" value="PKS_KR"/>
    <property type="match status" value="1"/>
</dbReference>
<evidence type="ECO:0000256" key="3">
    <source>
        <dbReference type="RuleBase" id="RU000363"/>
    </source>
</evidence>
<feature type="domain" description="Ketoreductase" evidence="4">
    <location>
        <begin position="12"/>
        <end position="196"/>
    </location>
</feature>
<evidence type="ECO:0000256" key="1">
    <source>
        <dbReference type="ARBA" id="ARBA00006484"/>
    </source>
</evidence>
<keyword evidence="6" id="KW-1185">Reference proteome</keyword>
<evidence type="ECO:0000256" key="2">
    <source>
        <dbReference type="ARBA" id="ARBA00023002"/>
    </source>
</evidence>
<dbReference type="Proteomes" id="UP001596152">
    <property type="component" value="Unassembled WGS sequence"/>
</dbReference>
<evidence type="ECO:0000259" key="4">
    <source>
        <dbReference type="SMART" id="SM00822"/>
    </source>
</evidence>
<dbReference type="Pfam" id="PF00106">
    <property type="entry name" value="adh_short"/>
    <property type="match status" value="1"/>
</dbReference>